<dbReference type="OrthoDB" id="1926761at2759"/>
<feature type="compositionally biased region" description="Basic and acidic residues" evidence="1">
    <location>
        <begin position="278"/>
        <end position="298"/>
    </location>
</feature>
<sequence length="298" mass="34206">MEKNIPSSSISAPILPDPKNSNGANTYAAKVRPQRSLSSVDISSLPEPSRRGDFPAVSLPEDLYDICLDEWKYSLIGRLDFKTPKFEDAKNSLLDVWTLKGQQYLRIREWMPNFNPENQRISSAMVWVRLPGLGMEFWKEEALLTIRKGLGSPVQVDEATIKQLYGFYASILIEIDFAKSIPEKLWIQGKSYGFWQKVEIPRPPKFCNHCKIVGHLVTECRAIRDVLQPTITEEKNEEQVKGKKRRILKGKQIEESERVEPSMPNIMEDDNQNSSEKSLTEKEITCEMSDKEDDRVLD</sequence>
<dbReference type="EMBL" id="MVGT01000459">
    <property type="protein sequence ID" value="OVA16907.1"/>
    <property type="molecule type" value="Genomic_DNA"/>
</dbReference>
<feature type="compositionally biased region" description="Basic and acidic residues" evidence="1">
    <location>
        <begin position="251"/>
        <end position="260"/>
    </location>
</feature>
<dbReference type="Proteomes" id="UP000195402">
    <property type="component" value="Unassembled WGS sequence"/>
</dbReference>
<dbReference type="STRING" id="56857.A0A200R2F5"/>
<proteinExistence type="predicted"/>
<organism evidence="2 3">
    <name type="scientific">Macleaya cordata</name>
    <name type="common">Five-seeded plume-poppy</name>
    <name type="synonym">Bocconia cordata</name>
    <dbReference type="NCBI Taxonomy" id="56857"/>
    <lineage>
        <taxon>Eukaryota</taxon>
        <taxon>Viridiplantae</taxon>
        <taxon>Streptophyta</taxon>
        <taxon>Embryophyta</taxon>
        <taxon>Tracheophyta</taxon>
        <taxon>Spermatophyta</taxon>
        <taxon>Magnoliopsida</taxon>
        <taxon>Ranunculales</taxon>
        <taxon>Papaveraceae</taxon>
        <taxon>Papaveroideae</taxon>
        <taxon>Macleaya</taxon>
    </lineage>
</organism>
<comment type="caution">
    <text evidence="2">The sequence shown here is derived from an EMBL/GenBank/DDBJ whole genome shotgun (WGS) entry which is preliminary data.</text>
</comment>
<evidence type="ECO:0000313" key="3">
    <source>
        <dbReference type="Proteomes" id="UP000195402"/>
    </source>
</evidence>
<dbReference type="InParanoid" id="A0A200R2F5"/>
<feature type="region of interest" description="Disordered" evidence="1">
    <location>
        <begin position="242"/>
        <end position="298"/>
    </location>
</feature>
<dbReference type="AlphaFoldDB" id="A0A200R2F5"/>
<dbReference type="PANTHER" id="PTHR31286">
    <property type="entry name" value="GLYCINE-RICH CELL WALL STRUCTURAL PROTEIN 1.8-LIKE"/>
    <property type="match status" value="1"/>
</dbReference>
<gene>
    <name evidence="2" type="ORF">BVC80_9049g38</name>
</gene>
<reference evidence="2 3" key="1">
    <citation type="journal article" date="2017" name="Mol. Plant">
        <title>The Genome of Medicinal Plant Macleaya cordata Provides New Insights into Benzylisoquinoline Alkaloids Metabolism.</title>
        <authorList>
            <person name="Liu X."/>
            <person name="Liu Y."/>
            <person name="Huang P."/>
            <person name="Ma Y."/>
            <person name="Qing Z."/>
            <person name="Tang Q."/>
            <person name="Cao H."/>
            <person name="Cheng P."/>
            <person name="Zheng Y."/>
            <person name="Yuan Z."/>
            <person name="Zhou Y."/>
            <person name="Liu J."/>
            <person name="Tang Z."/>
            <person name="Zhuo Y."/>
            <person name="Zhang Y."/>
            <person name="Yu L."/>
            <person name="Huang J."/>
            <person name="Yang P."/>
            <person name="Peng Q."/>
            <person name="Zhang J."/>
            <person name="Jiang W."/>
            <person name="Zhang Z."/>
            <person name="Lin K."/>
            <person name="Ro D.K."/>
            <person name="Chen X."/>
            <person name="Xiong X."/>
            <person name="Shang Y."/>
            <person name="Huang S."/>
            <person name="Zeng J."/>
        </authorList>
    </citation>
    <scope>NUCLEOTIDE SEQUENCE [LARGE SCALE GENOMIC DNA]</scope>
    <source>
        <strain evidence="3">cv. BLH2017</strain>
        <tissue evidence="2">Root</tissue>
    </source>
</reference>
<keyword evidence="3" id="KW-1185">Reference proteome</keyword>
<feature type="region of interest" description="Disordered" evidence="1">
    <location>
        <begin position="1"/>
        <end position="51"/>
    </location>
</feature>
<evidence type="ECO:0000313" key="2">
    <source>
        <dbReference type="EMBL" id="OVA16907.1"/>
    </source>
</evidence>
<feature type="compositionally biased region" description="Low complexity" evidence="1">
    <location>
        <begin position="1"/>
        <end position="18"/>
    </location>
</feature>
<accession>A0A200R2F5</accession>
<dbReference type="OMA" id="PIFHERE"/>
<dbReference type="InterPro" id="IPR040256">
    <property type="entry name" value="At4g02000-like"/>
</dbReference>
<dbReference type="PANTHER" id="PTHR31286:SF60">
    <property type="entry name" value="PROTEIN, PUTATIVE-RELATED"/>
    <property type="match status" value="1"/>
</dbReference>
<protein>
    <submittedName>
        <fullName evidence="2">Uncharacterized protein</fullName>
    </submittedName>
</protein>
<name>A0A200R2F5_MACCD</name>
<evidence type="ECO:0000256" key="1">
    <source>
        <dbReference type="SAM" id="MobiDB-lite"/>
    </source>
</evidence>